<sequence>MTSAVPLKLIEVSKSFGSLQALKPLTLGIGGGEMLALLGPSGCGKTTTLRIIAGFEAPDTGQVVIGGVDVTDLPPNRRGLGMVFQNYSLFPHMSVGANVAYGLRMRGVPAAERTARVRRILGLVRLEQYEDRQIHQLSGGQQQRVALARSLVTNPSVLLLDEPLGALDKNLRERMQFELREIQRRLGITSIIVTHDQEEALTMSDRVAVMAEGRIVQVGPPTEVYEHPRTRFVSEFLGTANIFSGIVADRAGPRSWSVALDLDRSPRSLVESDEALAAGHRVLLAVRPERLKLGPPEADGIRARVQDVVFRGSYFAYELAVPGSPGPVFAYAQAREAVPADGIVGVSWGAGGAIVLRDAP</sequence>
<dbReference type="EMBL" id="BPQH01000024">
    <property type="protein sequence ID" value="GJD53023.1"/>
    <property type="molecule type" value="Genomic_DNA"/>
</dbReference>
<name>A0ABQ4R5R5_9HYPH</name>
<feature type="domain" description="ABC transporter" evidence="8">
    <location>
        <begin position="7"/>
        <end position="237"/>
    </location>
</feature>
<dbReference type="InterPro" id="IPR027417">
    <property type="entry name" value="P-loop_NTPase"/>
</dbReference>
<accession>A0ABQ4R5R5</accession>
<evidence type="ECO:0000313" key="9">
    <source>
        <dbReference type="EMBL" id="GJD53023.1"/>
    </source>
</evidence>
<dbReference type="InterPro" id="IPR013611">
    <property type="entry name" value="Transp-assoc_OB_typ2"/>
</dbReference>
<evidence type="ECO:0000256" key="7">
    <source>
        <dbReference type="RuleBase" id="RU364083"/>
    </source>
</evidence>
<dbReference type="Proteomes" id="UP001055167">
    <property type="component" value="Unassembled WGS sequence"/>
</dbReference>
<reference evidence="9" key="1">
    <citation type="journal article" date="2021" name="Front. Microbiol.">
        <title>Comprehensive Comparative Genomics and Phenotyping of Methylobacterium Species.</title>
        <authorList>
            <person name="Alessa O."/>
            <person name="Ogura Y."/>
            <person name="Fujitani Y."/>
            <person name="Takami H."/>
            <person name="Hayashi T."/>
            <person name="Sahin N."/>
            <person name="Tani A."/>
        </authorList>
    </citation>
    <scope>NUCLEOTIDE SEQUENCE</scope>
    <source>
        <strain evidence="9">KCTC 52305</strain>
    </source>
</reference>
<evidence type="ECO:0000256" key="1">
    <source>
        <dbReference type="ARBA" id="ARBA00022448"/>
    </source>
</evidence>
<gene>
    <name evidence="9" type="primary">potA_2</name>
    <name evidence="7" type="synonym">potA</name>
    <name evidence="9" type="ORF">OPKNFCMD_5793</name>
</gene>
<dbReference type="InterPro" id="IPR017871">
    <property type="entry name" value="ABC_transporter-like_CS"/>
</dbReference>
<evidence type="ECO:0000313" key="10">
    <source>
        <dbReference type="Proteomes" id="UP001055167"/>
    </source>
</evidence>
<dbReference type="GO" id="GO:0005524">
    <property type="term" value="F:ATP binding"/>
    <property type="evidence" value="ECO:0007669"/>
    <property type="project" value="UniProtKB-KW"/>
</dbReference>
<proteinExistence type="inferred from homology"/>
<comment type="caution">
    <text evidence="9">The sequence shown here is derived from an EMBL/GenBank/DDBJ whole genome shotgun (WGS) entry which is preliminary data.</text>
</comment>
<comment type="similarity">
    <text evidence="7">Belongs to the ABC transporter superfamily. Spermidine/putrescine importer (TC 3.A.1.11.1) family.</text>
</comment>
<dbReference type="SUPFAM" id="SSF50331">
    <property type="entry name" value="MOP-like"/>
    <property type="match status" value="1"/>
</dbReference>
<dbReference type="PANTHER" id="PTHR42781">
    <property type="entry name" value="SPERMIDINE/PUTRESCINE IMPORT ATP-BINDING PROTEIN POTA"/>
    <property type="match status" value="1"/>
</dbReference>
<keyword evidence="10" id="KW-1185">Reference proteome</keyword>
<evidence type="ECO:0000256" key="6">
    <source>
        <dbReference type="ARBA" id="ARBA00023136"/>
    </source>
</evidence>
<protein>
    <recommendedName>
        <fullName evidence="7">Spermidine/putrescine import ATP-binding protein PotA</fullName>
        <ecNumber evidence="7">7.6.2.11</ecNumber>
    </recommendedName>
</protein>
<dbReference type="PROSITE" id="PS50893">
    <property type="entry name" value="ABC_TRANSPORTER_2"/>
    <property type="match status" value="1"/>
</dbReference>
<reference evidence="9" key="2">
    <citation type="submission" date="2021-08" db="EMBL/GenBank/DDBJ databases">
        <authorList>
            <person name="Tani A."/>
            <person name="Ola A."/>
            <person name="Ogura Y."/>
            <person name="Katsura K."/>
            <person name="Hayashi T."/>
        </authorList>
    </citation>
    <scope>NUCLEOTIDE SEQUENCE</scope>
    <source>
        <strain evidence="9">KCTC 52305</strain>
    </source>
</reference>
<dbReference type="PANTHER" id="PTHR42781:SF4">
    <property type="entry name" value="SPERMIDINE_PUTRESCINE IMPORT ATP-BINDING PROTEIN POTA"/>
    <property type="match status" value="1"/>
</dbReference>
<dbReference type="Pfam" id="PF00005">
    <property type="entry name" value="ABC_tran"/>
    <property type="match status" value="1"/>
</dbReference>
<dbReference type="InterPro" id="IPR003593">
    <property type="entry name" value="AAA+_ATPase"/>
</dbReference>
<dbReference type="InterPro" id="IPR050093">
    <property type="entry name" value="ABC_SmlMolc_Importer"/>
</dbReference>
<dbReference type="PROSITE" id="PS00211">
    <property type="entry name" value="ABC_TRANSPORTER_1"/>
    <property type="match status" value="1"/>
</dbReference>
<keyword evidence="2 7" id="KW-1003">Cell membrane</keyword>
<dbReference type="Pfam" id="PF08402">
    <property type="entry name" value="TOBE_2"/>
    <property type="match status" value="1"/>
</dbReference>
<evidence type="ECO:0000256" key="5">
    <source>
        <dbReference type="ARBA" id="ARBA00022967"/>
    </source>
</evidence>
<dbReference type="InterPro" id="IPR003439">
    <property type="entry name" value="ABC_transporter-like_ATP-bd"/>
</dbReference>
<comment type="catalytic activity">
    <reaction evidence="7">
        <text>ATP + H2O + polyamine-[polyamine-binding protein]Side 1 = ADP + phosphate + polyamineSide 2 + [polyamine-binding protein]Side 1.</text>
        <dbReference type="EC" id="7.6.2.11"/>
    </reaction>
</comment>
<evidence type="ECO:0000256" key="2">
    <source>
        <dbReference type="ARBA" id="ARBA00022475"/>
    </source>
</evidence>
<dbReference type="InterPro" id="IPR008995">
    <property type="entry name" value="Mo/tungstate-bd_C_term_dom"/>
</dbReference>
<organism evidence="9 10">
    <name type="scientific">Methylobacterium crusticola</name>
    <dbReference type="NCBI Taxonomy" id="1697972"/>
    <lineage>
        <taxon>Bacteria</taxon>
        <taxon>Pseudomonadati</taxon>
        <taxon>Pseudomonadota</taxon>
        <taxon>Alphaproteobacteria</taxon>
        <taxon>Hyphomicrobiales</taxon>
        <taxon>Methylobacteriaceae</taxon>
        <taxon>Methylobacterium</taxon>
    </lineage>
</organism>
<dbReference type="Gene3D" id="2.40.50.100">
    <property type="match status" value="1"/>
</dbReference>
<dbReference type="SMART" id="SM00382">
    <property type="entry name" value="AAA"/>
    <property type="match status" value="1"/>
</dbReference>
<comment type="function">
    <text evidence="7">Part of the ABC transporter complex PotABCD involved in spermidine/putrescine import. Responsible for energy coupling to the transport system.</text>
</comment>
<dbReference type="EC" id="7.6.2.11" evidence="7"/>
<evidence type="ECO:0000259" key="8">
    <source>
        <dbReference type="PROSITE" id="PS50893"/>
    </source>
</evidence>
<keyword evidence="5 7" id="KW-1278">Translocase</keyword>
<evidence type="ECO:0000256" key="4">
    <source>
        <dbReference type="ARBA" id="ARBA00022840"/>
    </source>
</evidence>
<keyword evidence="4 7" id="KW-0067">ATP-binding</keyword>
<dbReference type="InterPro" id="IPR005893">
    <property type="entry name" value="PotA-like"/>
</dbReference>
<dbReference type="Gene3D" id="3.40.50.300">
    <property type="entry name" value="P-loop containing nucleotide triphosphate hydrolases"/>
    <property type="match status" value="1"/>
</dbReference>
<keyword evidence="1 7" id="KW-0813">Transport</keyword>
<evidence type="ECO:0000256" key="3">
    <source>
        <dbReference type="ARBA" id="ARBA00022741"/>
    </source>
</evidence>
<comment type="subunit">
    <text evidence="7">The complex is composed of two ATP-binding proteins (PotA), two transmembrane proteins (PotB and PotC) and a solute-binding protein (PotD).</text>
</comment>
<keyword evidence="6 7" id="KW-0472">Membrane</keyword>
<dbReference type="NCBIfam" id="TIGR01187">
    <property type="entry name" value="potA"/>
    <property type="match status" value="1"/>
</dbReference>
<dbReference type="RefSeq" id="WP_128562349.1">
    <property type="nucleotide sequence ID" value="NZ_BPQH01000024.1"/>
</dbReference>
<dbReference type="SUPFAM" id="SSF52540">
    <property type="entry name" value="P-loop containing nucleoside triphosphate hydrolases"/>
    <property type="match status" value="1"/>
</dbReference>
<keyword evidence="3 7" id="KW-0547">Nucleotide-binding</keyword>